<dbReference type="Proteomes" id="UP000699042">
    <property type="component" value="Unassembled WGS sequence"/>
</dbReference>
<name>A0A9P7R9B7_9PEZI</name>
<dbReference type="EMBL" id="JAESDN010000004">
    <property type="protein sequence ID" value="KAG7051056.1"/>
    <property type="molecule type" value="Genomic_DNA"/>
</dbReference>
<sequence length="36" mass="4110">MSAVLFPSGYPHASTPQVPHLRHQRYPYDTPFLAVQ</sequence>
<keyword evidence="2" id="KW-1185">Reference proteome</keyword>
<comment type="caution">
    <text evidence="1">The sequence shown here is derived from an EMBL/GenBank/DDBJ whole genome shotgun (WGS) entry which is preliminary data.</text>
</comment>
<proteinExistence type="predicted"/>
<accession>A0A9P7R9B7</accession>
<evidence type="ECO:0000313" key="2">
    <source>
        <dbReference type="Proteomes" id="UP000699042"/>
    </source>
</evidence>
<dbReference type="AlphaFoldDB" id="A0A9P7R9B7"/>
<reference evidence="1" key="1">
    <citation type="submission" date="2021-05" db="EMBL/GenBank/DDBJ databases">
        <title>Comparative genomics of three Colletotrichum scovillei strains and genetic complementation revealed genes involved fungal growth and virulence on chili pepper.</title>
        <authorList>
            <person name="Hsieh D.-K."/>
            <person name="Chuang S.-C."/>
            <person name="Chen C.-Y."/>
            <person name="Chao Y.-T."/>
            <person name="Lu M.-Y.J."/>
            <person name="Lee M.-H."/>
            <person name="Shih M.-C."/>
        </authorList>
    </citation>
    <scope>NUCLEOTIDE SEQUENCE</scope>
    <source>
        <strain evidence="1">Coll-153</strain>
    </source>
</reference>
<organism evidence="1 2">
    <name type="scientific">Colletotrichum scovillei</name>
    <dbReference type="NCBI Taxonomy" id="1209932"/>
    <lineage>
        <taxon>Eukaryota</taxon>
        <taxon>Fungi</taxon>
        <taxon>Dikarya</taxon>
        <taxon>Ascomycota</taxon>
        <taxon>Pezizomycotina</taxon>
        <taxon>Sordariomycetes</taxon>
        <taxon>Hypocreomycetidae</taxon>
        <taxon>Glomerellales</taxon>
        <taxon>Glomerellaceae</taxon>
        <taxon>Colletotrichum</taxon>
        <taxon>Colletotrichum acutatum species complex</taxon>
    </lineage>
</organism>
<protein>
    <submittedName>
        <fullName evidence="1">F-box domain-containing protein</fullName>
    </submittedName>
</protein>
<gene>
    <name evidence="1" type="ORF">JMJ77_001684</name>
</gene>
<evidence type="ECO:0000313" key="1">
    <source>
        <dbReference type="EMBL" id="KAG7051056.1"/>
    </source>
</evidence>